<evidence type="ECO:0000256" key="4">
    <source>
        <dbReference type="RuleBase" id="RU003557"/>
    </source>
</evidence>
<comment type="similarity">
    <text evidence="1 4">Belongs to the thiolase-like superfamily. Thiolase family.</text>
</comment>
<feature type="domain" description="Thiolase N-terminal" evidence="5">
    <location>
        <begin position="5"/>
        <end position="255"/>
    </location>
</feature>
<dbReference type="EMBL" id="BAAAMR010000074">
    <property type="protein sequence ID" value="GAA2156993.1"/>
    <property type="molecule type" value="Genomic_DNA"/>
</dbReference>
<accession>A0ABP5LZ95</accession>
<keyword evidence="2 4" id="KW-0808">Transferase</keyword>
<organism evidence="7 8">
    <name type="scientific">Actinomadura napierensis</name>
    <dbReference type="NCBI Taxonomy" id="267854"/>
    <lineage>
        <taxon>Bacteria</taxon>
        <taxon>Bacillati</taxon>
        <taxon>Actinomycetota</taxon>
        <taxon>Actinomycetes</taxon>
        <taxon>Streptosporangiales</taxon>
        <taxon>Thermomonosporaceae</taxon>
        <taxon>Actinomadura</taxon>
    </lineage>
</organism>
<dbReference type="PIRSF" id="PIRSF000429">
    <property type="entry name" value="Ac-CoA_Ac_transf"/>
    <property type="match status" value="1"/>
</dbReference>
<dbReference type="PANTHER" id="PTHR43365">
    <property type="entry name" value="BLR7806 PROTEIN"/>
    <property type="match status" value="1"/>
</dbReference>
<dbReference type="NCBIfam" id="TIGR01930">
    <property type="entry name" value="AcCoA-C-Actrans"/>
    <property type="match status" value="1"/>
</dbReference>
<evidence type="ECO:0000259" key="6">
    <source>
        <dbReference type="Pfam" id="PF02803"/>
    </source>
</evidence>
<name>A0ABP5LZ95_9ACTN</name>
<dbReference type="InterPro" id="IPR020616">
    <property type="entry name" value="Thiolase_N"/>
</dbReference>
<dbReference type="InterPro" id="IPR002155">
    <property type="entry name" value="Thiolase"/>
</dbReference>
<evidence type="ECO:0000259" key="5">
    <source>
        <dbReference type="Pfam" id="PF00108"/>
    </source>
</evidence>
<dbReference type="Pfam" id="PF02803">
    <property type="entry name" value="Thiolase_C"/>
    <property type="match status" value="1"/>
</dbReference>
<evidence type="ECO:0000313" key="7">
    <source>
        <dbReference type="EMBL" id="GAA2156993.1"/>
    </source>
</evidence>
<keyword evidence="8" id="KW-1185">Reference proteome</keyword>
<dbReference type="InterPro" id="IPR016039">
    <property type="entry name" value="Thiolase-like"/>
</dbReference>
<dbReference type="InterPro" id="IPR020617">
    <property type="entry name" value="Thiolase_C"/>
</dbReference>
<evidence type="ECO:0000256" key="2">
    <source>
        <dbReference type="ARBA" id="ARBA00022679"/>
    </source>
</evidence>
<dbReference type="InterPro" id="IPR020613">
    <property type="entry name" value="Thiolase_CS"/>
</dbReference>
<dbReference type="Gene3D" id="3.40.47.10">
    <property type="match status" value="2"/>
</dbReference>
<dbReference type="RefSeq" id="WP_344276370.1">
    <property type="nucleotide sequence ID" value="NZ_BAAAMR010000074.1"/>
</dbReference>
<dbReference type="Proteomes" id="UP001501020">
    <property type="component" value="Unassembled WGS sequence"/>
</dbReference>
<dbReference type="Pfam" id="PF00108">
    <property type="entry name" value="Thiolase_N"/>
    <property type="match status" value="1"/>
</dbReference>
<protein>
    <submittedName>
        <fullName evidence="7">Thiolase family protein</fullName>
    </submittedName>
</protein>
<feature type="domain" description="Thiolase C-terminal" evidence="6">
    <location>
        <begin position="265"/>
        <end position="386"/>
    </location>
</feature>
<evidence type="ECO:0000256" key="3">
    <source>
        <dbReference type="ARBA" id="ARBA00023315"/>
    </source>
</evidence>
<keyword evidence="3 4" id="KW-0012">Acyltransferase</keyword>
<gene>
    <name evidence="7" type="ORF">GCM10009727_66400</name>
</gene>
<dbReference type="PANTHER" id="PTHR43365:SF1">
    <property type="entry name" value="ACETYL-COA C-ACYLTRANSFERASE"/>
    <property type="match status" value="1"/>
</dbReference>
<evidence type="ECO:0000256" key="1">
    <source>
        <dbReference type="ARBA" id="ARBA00010982"/>
    </source>
</evidence>
<evidence type="ECO:0000313" key="8">
    <source>
        <dbReference type="Proteomes" id="UP001501020"/>
    </source>
</evidence>
<dbReference type="SUPFAM" id="SSF53901">
    <property type="entry name" value="Thiolase-like"/>
    <property type="match status" value="2"/>
</dbReference>
<proteinExistence type="inferred from homology"/>
<dbReference type="PROSITE" id="PS00737">
    <property type="entry name" value="THIOLASE_2"/>
    <property type="match status" value="1"/>
</dbReference>
<dbReference type="CDD" id="cd00751">
    <property type="entry name" value="thiolase"/>
    <property type="match status" value="1"/>
</dbReference>
<comment type="caution">
    <text evidence="7">The sequence shown here is derived from an EMBL/GenBank/DDBJ whole genome shotgun (WGS) entry which is preliminary data.</text>
</comment>
<sequence>MRDAVIVEAVRTPVGKGKPGGALHADHPADLLARTLKTLVDRAGIDPGLVDDVVGGVVTQVAEQAVNITRTAVLAAGFPETVPAMTVDRQCGSSQQALHIAAQGVRSGAYDIAVACGVESMSRVPMGSSVLPGSDPFGTMLKERYPGGLVGQGISAELIAAKWDLSREELDAYAYESHRRAAEAWKNGEFDREVAWAGQRDETVRPGTSPEVLAGLKPAYYDERMAARFPEIAWKVTAGNASPINDGAAAVLVMGADVAERLGLRPRARFHAFAVTGDDPLLMLTAIIPATEKVLARGGLTLDDIDLFEVNEAFSPVVLAWQRETGADLARVNVRGGAIAIGHPLGASGARIMTTLLHALEDRGGRYGLQTMCEAGGLANATVIERL</sequence>
<reference evidence="8" key="1">
    <citation type="journal article" date="2019" name="Int. J. Syst. Evol. Microbiol.">
        <title>The Global Catalogue of Microorganisms (GCM) 10K type strain sequencing project: providing services to taxonomists for standard genome sequencing and annotation.</title>
        <authorList>
            <consortium name="The Broad Institute Genomics Platform"/>
            <consortium name="The Broad Institute Genome Sequencing Center for Infectious Disease"/>
            <person name="Wu L."/>
            <person name="Ma J."/>
        </authorList>
    </citation>
    <scope>NUCLEOTIDE SEQUENCE [LARGE SCALE GENOMIC DNA]</scope>
    <source>
        <strain evidence="8">JCM 13850</strain>
    </source>
</reference>